<dbReference type="Pfam" id="PF12057">
    <property type="entry name" value="BAG6"/>
    <property type="match status" value="1"/>
</dbReference>
<feature type="domain" description="Large proline-rich protein BAG6" evidence="7">
    <location>
        <begin position="50"/>
        <end position="128"/>
    </location>
</feature>
<comment type="subcellular location">
    <subcellularLocation>
        <location evidence="2">Cytoplasm</location>
        <location evidence="2">Cytosol</location>
    </subcellularLocation>
    <subcellularLocation>
        <location evidence="1">Nucleus</location>
    </subcellularLocation>
</comment>
<dbReference type="GO" id="GO:0051787">
    <property type="term" value="F:misfolded protein binding"/>
    <property type="evidence" value="ECO:0007669"/>
    <property type="project" value="TreeGrafter"/>
</dbReference>
<keyword evidence="4" id="KW-0963">Cytoplasm</keyword>
<protein>
    <recommendedName>
        <fullName evidence="7">Large proline-rich protein BAG6 domain-containing protein</fullName>
    </recommendedName>
</protein>
<feature type="compositionally biased region" description="Polar residues" evidence="6">
    <location>
        <begin position="201"/>
        <end position="220"/>
    </location>
</feature>
<proteinExistence type="predicted"/>
<feature type="region of interest" description="Disordered" evidence="6">
    <location>
        <begin position="260"/>
        <end position="329"/>
    </location>
</feature>
<dbReference type="EMBL" id="MNPL01026496">
    <property type="protein sequence ID" value="OQR67960.1"/>
    <property type="molecule type" value="Genomic_DNA"/>
</dbReference>
<evidence type="ECO:0000256" key="5">
    <source>
        <dbReference type="ARBA" id="ARBA00023242"/>
    </source>
</evidence>
<dbReference type="PANTHER" id="PTHR15204:SF0">
    <property type="entry name" value="LARGE PROLINE-RICH PROTEIN BAG6"/>
    <property type="match status" value="1"/>
</dbReference>
<dbReference type="GO" id="GO:0071818">
    <property type="term" value="C:BAT3 complex"/>
    <property type="evidence" value="ECO:0007669"/>
    <property type="project" value="TreeGrafter"/>
</dbReference>
<dbReference type="AlphaFoldDB" id="A0A1V9X2V2"/>
<feature type="non-terminal residue" evidence="8">
    <location>
        <position position="1"/>
    </location>
</feature>
<feature type="region of interest" description="Disordered" evidence="6">
    <location>
        <begin position="1"/>
        <end position="26"/>
    </location>
</feature>
<evidence type="ECO:0000259" key="7">
    <source>
        <dbReference type="Pfam" id="PF12057"/>
    </source>
</evidence>
<feature type="region of interest" description="Disordered" evidence="6">
    <location>
        <begin position="194"/>
        <end position="239"/>
    </location>
</feature>
<feature type="region of interest" description="Disordered" evidence="6">
    <location>
        <begin position="632"/>
        <end position="656"/>
    </location>
</feature>
<evidence type="ECO:0000256" key="2">
    <source>
        <dbReference type="ARBA" id="ARBA00004514"/>
    </source>
</evidence>
<feature type="compositionally biased region" description="Polar residues" evidence="6">
    <location>
        <begin position="170"/>
        <end position="188"/>
    </location>
</feature>
<dbReference type="Proteomes" id="UP000192247">
    <property type="component" value="Unassembled WGS sequence"/>
</dbReference>
<dbReference type="STRING" id="418985.A0A1V9X2V2"/>
<reference evidence="8 9" key="1">
    <citation type="journal article" date="2017" name="Gigascience">
        <title>Draft genome of the honey bee ectoparasitic mite, Tropilaelaps mercedesae, is shaped by the parasitic life history.</title>
        <authorList>
            <person name="Dong X."/>
            <person name="Armstrong S.D."/>
            <person name="Xia D."/>
            <person name="Makepeace B.L."/>
            <person name="Darby A.C."/>
            <person name="Kadowaki T."/>
        </authorList>
    </citation>
    <scope>NUCLEOTIDE SEQUENCE [LARGE SCALE GENOMIC DNA]</scope>
    <source>
        <strain evidence="8">Wuxi-XJTLU</strain>
    </source>
</reference>
<evidence type="ECO:0000256" key="6">
    <source>
        <dbReference type="SAM" id="MobiDB-lite"/>
    </source>
</evidence>
<evidence type="ECO:0000256" key="3">
    <source>
        <dbReference type="ARBA" id="ARBA00022448"/>
    </source>
</evidence>
<name>A0A1V9X2V2_9ACAR</name>
<keyword evidence="3" id="KW-0813">Transport</keyword>
<feature type="region of interest" description="Disordered" evidence="6">
    <location>
        <begin position="378"/>
        <end position="402"/>
    </location>
</feature>
<dbReference type="OrthoDB" id="1885901at2759"/>
<sequence>WALYLQDTTRSDDSRESSQGVRPQLKRDPRRPISFLANRDFNDQPLRQVLANVYDELDYLNERLAPFLNQYRDLLRREVLTPDEVNAEDTRRVTHRVAEVTHTISHVQHLLSDLDIDPREPSRIVVRPSAPTVPGATQLSGHHTDHAVPIRAQINVNTVAFLSNGNGNLSTGETPASAGQTPTVQGSGVTVGEAAAQAAATSGQDESAAGTHQTGNQSRAQGEAQGGAPNGEPDRPSRHFNTADFLRRVSNAAFRSVSRSCPAASASSSAAGAGAGQTPSREETTASNTTTATTQTPTTAGVTMGGARSAGRSSSGAAGSGSGGTAFTMPTATASHQGLRPSTVVREIFDPFLVCDSFFNTTGRGQMGGRLRFTIPLRSSSVPAGMRNPQPREADTQPPRTPPNTAALLEAFVQSLGVFNSMPIASFINWEVGDEGSQNELISDLLATVTSTITTTDFMEVLGQHNYRSLNGLRVPLREFLNRRLLYGEPYSAELLETRLGASVDSMARDIAHETRGADVYPNVDLVATLSGFLKSRVFDVFKFIFEAEDESNFGDRLAELNIELIKDSLSLLAMCCRDGSASVERILMVRTRELERQDLEMPLLTTLMTQSGARRENVRVNEALRRYIVFRPTEEGSGHQEPTADGVGDTPSSDDRMEVDAAVQEATPAPLTNQDRVTNFGVAAEHAQAHLQSPVSHEAALTALRAAVPDTAPSAGSEWMGGVPPGWAPIIARDMGSQAAVQRPLSDAYLSGMPSKRRRLMKPTSPSQLSDIPASIQQAIQRAGVRPRTSVDALNADVQRNTVVLQDALQSSIRDALARRLTEQTADFDKDKFPNAHRIAKPK</sequence>
<feature type="region of interest" description="Disordered" evidence="6">
    <location>
        <begin position="170"/>
        <end position="189"/>
    </location>
</feature>
<accession>A0A1V9X2V2</accession>
<keyword evidence="9" id="KW-1185">Reference proteome</keyword>
<feature type="region of interest" description="Disordered" evidence="6">
    <location>
        <begin position="824"/>
        <end position="844"/>
    </location>
</feature>
<dbReference type="GO" id="GO:0036503">
    <property type="term" value="P:ERAD pathway"/>
    <property type="evidence" value="ECO:0007669"/>
    <property type="project" value="TreeGrafter"/>
</dbReference>
<feature type="compositionally biased region" description="Basic and acidic residues" evidence="6">
    <location>
        <begin position="824"/>
        <end position="835"/>
    </location>
</feature>
<keyword evidence="5" id="KW-0539">Nucleus</keyword>
<dbReference type="InterPro" id="IPR021925">
    <property type="entry name" value="BAG6"/>
</dbReference>
<dbReference type="InParanoid" id="A0A1V9X2V2"/>
<organism evidence="8 9">
    <name type="scientific">Tropilaelaps mercedesae</name>
    <dbReference type="NCBI Taxonomy" id="418985"/>
    <lineage>
        <taxon>Eukaryota</taxon>
        <taxon>Metazoa</taxon>
        <taxon>Ecdysozoa</taxon>
        <taxon>Arthropoda</taxon>
        <taxon>Chelicerata</taxon>
        <taxon>Arachnida</taxon>
        <taxon>Acari</taxon>
        <taxon>Parasitiformes</taxon>
        <taxon>Mesostigmata</taxon>
        <taxon>Gamasina</taxon>
        <taxon>Dermanyssoidea</taxon>
        <taxon>Laelapidae</taxon>
        <taxon>Tropilaelaps</taxon>
    </lineage>
</organism>
<feature type="compositionally biased region" description="Low complexity" evidence="6">
    <location>
        <begin position="285"/>
        <end position="317"/>
    </location>
</feature>
<dbReference type="GO" id="GO:0005634">
    <property type="term" value="C:nucleus"/>
    <property type="evidence" value="ECO:0007669"/>
    <property type="project" value="UniProtKB-SubCell"/>
</dbReference>
<evidence type="ECO:0000313" key="9">
    <source>
        <dbReference type="Proteomes" id="UP000192247"/>
    </source>
</evidence>
<comment type="caution">
    <text evidence="8">The sequence shown here is derived from an EMBL/GenBank/DDBJ whole genome shotgun (WGS) entry which is preliminary data.</text>
</comment>
<dbReference type="GO" id="GO:0031593">
    <property type="term" value="F:polyubiquitin modification-dependent protein binding"/>
    <property type="evidence" value="ECO:0007669"/>
    <property type="project" value="TreeGrafter"/>
</dbReference>
<evidence type="ECO:0000313" key="8">
    <source>
        <dbReference type="EMBL" id="OQR67960.1"/>
    </source>
</evidence>
<evidence type="ECO:0000256" key="1">
    <source>
        <dbReference type="ARBA" id="ARBA00004123"/>
    </source>
</evidence>
<feature type="compositionally biased region" description="Low complexity" evidence="6">
    <location>
        <begin position="263"/>
        <end position="272"/>
    </location>
</feature>
<evidence type="ECO:0000256" key="4">
    <source>
        <dbReference type="ARBA" id="ARBA00022490"/>
    </source>
</evidence>
<dbReference type="PANTHER" id="PTHR15204">
    <property type="entry name" value="LARGE PROLINE-RICH PROTEIN BAG6"/>
    <property type="match status" value="1"/>
</dbReference>
<gene>
    <name evidence="8" type="ORF">BIW11_13207</name>
</gene>